<comment type="caution">
    <text evidence="1">The sequence shown here is derived from an EMBL/GenBank/DDBJ whole genome shotgun (WGS) entry which is preliminary data.</text>
</comment>
<dbReference type="Gene3D" id="3.10.450.50">
    <property type="match status" value="1"/>
</dbReference>
<evidence type="ECO:0008006" key="3">
    <source>
        <dbReference type="Google" id="ProtNLM"/>
    </source>
</evidence>
<evidence type="ECO:0000313" key="1">
    <source>
        <dbReference type="EMBL" id="GGQ34040.1"/>
    </source>
</evidence>
<dbReference type="Proteomes" id="UP000611554">
    <property type="component" value="Unassembled WGS sequence"/>
</dbReference>
<organism evidence="1 2">
    <name type="scientific">Streptosporangium pseudovulgare</name>
    <dbReference type="NCBI Taxonomy" id="35765"/>
    <lineage>
        <taxon>Bacteria</taxon>
        <taxon>Bacillati</taxon>
        <taxon>Actinomycetota</taxon>
        <taxon>Actinomycetes</taxon>
        <taxon>Streptosporangiales</taxon>
        <taxon>Streptosporangiaceae</taxon>
        <taxon>Streptosporangium</taxon>
    </lineage>
</organism>
<protein>
    <recommendedName>
        <fullName evidence="3">SnoaL-like domain-containing protein</fullName>
    </recommendedName>
</protein>
<sequence>MKQMTPPDWVVEEWVANWYRALDRHDDIERLWYHLTGDEDLVMVFPEATARGHDDFRKWYETVTNRFFDEQHRVTSVKVGAWRDGAATIEVVVNWQARVWNPPAPTSLWLGFDAYQTWEIVADGPDHPRIRKYVVDRLEPMPGSAEL</sequence>
<keyword evidence="2" id="KW-1185">Reference proteome</keyword>
<dbReference type="InterPro" id="IPR032710">
    <property type="entry name" value="NTF2-like_dom_sf"/>
</dbReference>
<proteinExistence type="predicted"/>
<dbReference type="RefSeq" id="WP_229812041.1">
    <property type="nucleotide sequence ID" value="NZ_BMQJ01000035.1"/>
</dbReference>
<name>A0ABQ2RIG8_9ACTN</name>
<dbReference type="EMBL" id="BMQJ01000035">
    <property type="protein sequence ID" value="GGQ34040.1"/>
    <property type="molecule type" value="Genomic_DNA"/>
</dbReference>
<gene>
    <name evidence="1" type="ORF">GCM10010140_75090</name>
</gene>
<evidence type="ECO:0000313" key="2">
    <source>
        <dbReference type="Proteomes" id="UP000611554"/>
    </source>
</evidence>
<reference evidence="2" key="1">
    <citation type="journal article" date="2019" name="Int. J. Syst. Evol. Microbiol.">
        <title>The Global Catalogue of Microorganisms (GCM) 10K type strain sequencing project: providing services to taxonomists for standard genome sequencing and annotation.</title>
        <authorList>
            <consortium name="The Broad Institute Genomics Platform"/>
            <consortium name="The Broad Institute Genome Sequencing Center for Infectious Disease"/>
            <person name="Wu L."/>
            <person name="Ma J."/>
        </authorList>
    </citation>
    <scope>NUCLEOTIDE SEQUENCE [LARGE SCALE GENOMIC DNA]</scope>
    <source>
        <strain evidence="2">JCM 3115</strain>
    </source>
</reference>
<dbReference type="SUPFAM" id="SSF54427">
    <property type="entry name" value="NTF2-like"/>
    <property type="match status" value="1"/>
</dbReference>
<accession>A0ABQ2RIG8</accession>